<dbReference type="PANTHER" id="PTHR24104:SF25">
    <property type="entry name" value="PROTEIN LIN-41"/>
    <property type="match status" value="1"/>
</dbReference>
<dbReference type="InterPro" id="IPR011042">
    <property type="entry name" value="6-blade_b-propeller_TolB-like"/>
</dbReference>
<dbReference type="GO" id="GO:0008270">
    <property type="term" value="F:zinc ion binding"/>
    <property type="evidence" value="ECO:0007669"/>
    <property type="project" value="UniProtKB-KW"/>
</dbReference>
<evidence type="ECO:0000313" key="2">
    <source>
        <dbReference type="EMBL" id="VAX08573.1"/>
    </source>
</evidence>
<gene>
    <name evidence="2" type="ORF">MNBD_GAMMA25-831</name>
</gene>
<proteinExistence type="predicted"/>
<dbReference type="AlphaFoldDB" id="A0A3B1B9E5"/>
<accession>A0A3B1B9E5</accession>
<name>A0A3B1B9E5_9ZZZZ</name>
<dbReference type="InterPro" id="IPR050952">
    <property type="entry name" value="TRIM-NHL_E3_ligases"/>
</dbReference>
<sequence>MGNNRQNIYVILLAGFVLLLNACTVATDKVEKEFIIPVFPLPPEKPRFIYEKVIRSSIDVVTEDSTNAFRRFATGERRQGDGFAKPFDISVDKGRIFIGDTVRRTVMVMDPAGTGKYFEIGREEPGRLFMPLGLAQDAAGNLYVCDGTSKRVTVYDRDGKYLRVLGGKDYFSRPSGIAVDPEGQRVYVVDTGGVESQDHRVRVFDAVEGKHLFDIGTRGSEDGQFNLPRDAVLSPYNHELYVVDGGNFRVQVFDADGKFIRKFGDVGRRTGQFSRPKGISVDREGNVYVVDTAFGNVQLFTPDGKLLMFIGNRGGSDQPAKYMLPSGVDVDDDGRIYIVDQFFRKVEVFKPTGLMLDNVSVKKVDNIQSQETEAEKDKSGS</sequence>
<dbReference type="SUPFAM" id="SSF101898">
    <property type="entry name" value="NHL repeat"/>
    <property type="match status" value="1"/>
</dbReference>
<evidence type="ECO:0000256" key="1">
    <source>
        <dbReference type="ARBA" id="ARBA00022737"/>
    </source>
</evidence>
<dbReference type="PANTHER" id="PTHR24104">
    <property type="entry name" value="E3 UBIQUITIN-PROTEIN LIGASE NHLRC1-RELATED"/>
    <property type="match status" value="1"/>
</dbReference>
<dbReference type="Pfam" id="PF01436">
    <property type="entry name" value="NHL"/>
    <property type="match status" value="1"/>
</dbReference>
<protein>
    <submittedName>
        <fullName evidence="2">NHL repeat domain protein</fullName>
    </submittedName>
</protein>
<dbReference type="EMBL" id="UOFY01000028">
    <property type="protein sequence ID" value="VAX08573.1"/>
    <property type="molecule type" value="Genomic_DNA"/>
</dbReference>
<dbReference type="CDD" id="cd14962">
    <property type="entry name" value="NHL_like_6"/>
    <property type="match status" value="1"/>
</dbReference>
<dbReference type="InterPro" id="IPR001258">
    <property type="entry name" value="NHL_repeat"/>
</dbReference>
<dbReference type="Gene3D" id="2.120.10.30">
    <property type="entry name" value="TolB, C-terminal domain"/>
    <property type="match status" value="2"/>
</dbReference>
<organism evidence="2">
    <name type="scientific">hydrothermal vent metagenome</name>
    <dbReference type="NCBI Taxonomy" id="652676"/>
    <lineage>
        <taxon>unclassified sequences</taxon>
        <taxon>metagenomes</taxon>
        <taxon>ecological metagenomes</taxon>
    </lineage>
</organism>
<keyword evidence="1" id="KW-0677">Repeat</keyword>
<dbReference type="Pfam" id="PF17170">
    <property type="entry name" value="DUF5128"/>
    <property type="match status" value="1"/>
</dbReference>
<reference evidence="2" key="1">
    <citation type="submission" date="2018-06" db="EMBL/GenBank/DDBJ databases">
        <authorList>
            <person name="Zhirakovskaya E."/>
        </authorList>
    </citation>
    <scope>NUCLEOTIDE SEQUENCE</scope>
</reference>
<dbReference type="PROSITE" id="PS51125">
    <property type="entry name" value="NHL"/>
    <property type="match status" value="4"/>
</dbReference>